<feature type="non-terminal residue" evidence="2">
    <location>
        <position position="119"/>
    </location>
</feature>
<sequence length="119" mass="13960">EWGIFVPTVMDILLPPNLKTTQWLHLFQVSPMEVGIQGSAHSRFPYFHALTHIQKVEPWKNELEDYALNENALRIENMTPWKNDEPFSKVSSFRSTTKDQQKRSRSFSNPVPIRPSHRE</sequence>
<evidence type="ECO:0000313" key="2">
    <source>
        <dbReference type="EMBL" id="JAG12371.1"/>
    </source>
</evidence>
<reference evidence="2" key="2">
    <citation type="submission" date="2014-07" db="EMBL/GenBank/DDBJ databases">
        <authorList>
            <person name="Hull J."/>
        </authorList>
    </citation>
    <scope>NUCLEOTIDE SEQUENCE</scope>
</reference>
<accession>A0A0A9WY70</accession>
<feature type="region of interest" description="Disordered" evidence="1">
    <location>
        <begin position="81"/>
        <end position="119"/>
    </location>
</feature>
<protein>
    <submittedName>
        <fullName evidence="2">Putative WRKY transcription factor 58</fullName>
    </submittedName>
</protein>
<dbReference type="EMBL" id="GBHO01031233">
    <property type="protein sequence ID" value="JAG12371.1"/>
    <property type="molecule type" value="Transcribed_RNA"/>
</dbReference>
<feature type="non-terminal residue" evidence="2">
    <location>
        <position position="1"/>
    </location>
</feature>
<evidence type="ECO:0000256" key="1">
    <source>
        <dbReference type="SAM" id="MobiDB-lite"/>
    </source>
</evidence>
<name>A0A0A9WY70_LYGHE</name>
<gene>
    <name evidence="2" type="primary">WRKY58_1</name>
    <name evidence="2" type="ORF">CM83_47842</name>
</gene>
<reference evidence="2" key="1">
    <citation type="journal article" date="2014" name="PLoS ONE">
        <title>Transcriptome-Based Identification of ABC Transporters in the Western Tarnished Plant Bug Lygus hesperus.</title>
        <authorList>
            <person name="Hull J.J."/>
            <person name="Chaney K."/>
            <person name="Geib S.M."/>
            <person name="Fabrick J.A."/>
            <person name="Brent C.S."/>
            <person name="Walsh D."/>
            <person name="Lavine L.C."/>
        </authorList>
    </citation>
    <scope>NUCLEOTIDE SEQUENCE</scope>
</reference>
<dbReference type="AlphaFoldDB" id="A0A0A9WY70"/>
<organism evidence="2">
    <name type="scientific">Lygus hesperus</name>
    <name type="common">Western plant bug</name>
    <dbReference type="NCBI Taxonomy" id="30085"/>
    <lineage>
        <taxon>Eukaryota</taxon>
        <taxon>Metazoa</taxon>
        <taxon>Ecdysozoa</taxon>
        <taxon>Arthropoda</taxon>
        <taxon>Hexapoda</taxon>
        <taxon>Insecta</taxon>
        <taxon>Pterygota</taxon>
        <taxon>Neoptera</taxon>
        <taxon>Paraneoptera</taxon>
        <taxon>Hemiptera</taxon>
        <taxon>Heteroptera</taxon>
        <taxon>Panheteroptera</taxon>
        <taxon>Cimicomorpha</taxon>
        <taxon>Miridae</taxon>
        <taxon>Mirini</taxon>
        <taxon>Lygus</taxon>
    </lineage>
</organism>
<proteinExistence type="predicted"/>